<evidence type="ECO:0000256" key="1">
    <source>
        <dbReference type="SAM" id="MobiDB-lite"/>
    </source>
</evidence>
<feature type="region of interest" description="Disordered" evidence="1">
    <location>
        <begin position="1"/>
        <end position="44"/>
    </location>
</feature>
<organism evidence="2 3">
    <name type="scientific">Penicillium cinerascens</name>
    <dbReference type="NCBI Taxonomy" id="70096"/>
    <lineage>
        <taxon>Eukaryota</taxon>
        <taxon>Fungi</taxon>
        <taxon>Dikarya</taxon>
        <taxon>Ascomycota</taxon>
        <taxon>Pezizomycotina</taxon>
        <taxon>Eurotiomycetes</taxon>
        <taxon>Eurotiomycetidae</taxon>
        <taxon>Eurotiales</taxon>
        <taxon>Aspergillaceae</taxon>
        <taxon>Penicillium</taxon>
    </lineage>
</organism>
<reference evidence="2" key="1">
    <citation type="submission" date="2022-12" db="EMBL/GenBank/DDBJ databases">
        <authorList>
            <person name="Petersen C."/>
        </authorList>
    </citation>
    <scope>NUCLEOTIDE SEQUENCE</scope>
    <source>
        <strain evidence="2">IBT 15544</strain>
    </source>
</reference>
<evidence type="ECO:0000313" key="3">
    <source>
        <dbReference type="Proteomes" id="UP001150904"/>
    </source>
</evidence>
<name>A0A9W9M6D2_9EURO</name>
<accession>A0A9W9M6D2</accession>
<dbReference type="RefSeq" id="XP_058303329.1">
    <property type="nucleotide sequence ID" value="XM_058456430.1"/>
</dbReference>
<dbReference type="AlphaFoldDB" id="A0A9W9M6D2"/>
<comment type="caution">
    <text evidence="2">The sequence shown here is derived from an EMBL/GenBank/DDBJ whole genome shotgun (WGS) entry which is preliminary data.</text>
</comment>
<gene>
    <name evidence="2" type="ORF">N7498_009374</name>
</gene>
<evidence type="ECO:0000313" key="2">
    <source>
        <dbReference type="EMBL" id="KAJ5190389.1"/>
    </source>
</evidence>
<dbReference type="EMBL" id="JAPQKR010000016">
    <property type="protein sequence ID" value="KAJ5190389.1"/>
    <property type="molecule type" value="Genomic_DNA"/>
</dbReference>
<sequence>MSTPAERSPDDDFDDSGLEGNNMANSDEQLAYDEAIDPSHIMPEDCAPHSRTAVTYKASPVRIIFPRGLARYIL</sequence>
<proteinExistence type="predicted"/>
<reference evidence="2" key="2">
    <citation type="journal article" date="2023" name="IMA Fungus">
        <title>Comparative genomic study of the Penicillium genus elucidates a diverse pangenome and 15 lateral gene transfer events.</title>
        <authorList>
            <person name="Petersen C."/>
            <person name="Sorensen T."/>
            <person name="Nielsen M.R."/>
            <person name="Sondergaard T.E."/>
            <person name="Sorensen J.L."/>
            <person name="Fitzpatrick D.A."/>
            <person name="Frisvad J.C."/>
            <person name="Nielsen K.L."/>
        </authorList>
    </citation>
    <scope>NUCLEOTIDE SEQUENCE</scope>
    <source>
        <strain evidence="2">IBT 15544</strain>
    </source>
</reference>
<dbReference type="Proteomes" id="UP001150904">
    <property type="component" value="Unassembled WGS sequence"/>
</dbReference>
<protein>
    <submittedName>
        <fullName evidence="2">Uncharacterized protein</fullName>
    </submittedName>
</protein>
<keyword evidence="3" id="KW-1185">Reference proteome</keyword>
<dbReference type="GeneID" id="83183731"/>